<dbReference type="Gene3D" id="1.10.275.10">
    <property type="entry name" value="Fumarase/aspartase (N-terminal domain)"/>
    <property type="match status" value="2"/>
</dbReference>
<comment type="caution">
    <text evidence="11">The sequence shown here is derived from an EMBL/GenBank/DDBJ whole genome shotgun (WGS) entry which is preliminary data.</text>
</comment>
<evidence type="ECO:0000313" key="11">
    <source>
        <dbReference type="EMBL" id="TQE11642.1"/>
    </source>
</evidence>
<keyword evidence="6" id="KW-0658">Purine biosynthesis</keyword>
<feature type="domain" description="Adenylosuccinate lyase PurB C-terminal" evidence="10">
    <location>
        <begin position="489"/>
        <end position="603"/>
    </location>
</feature>
<evidence type="ECO:0000256" key="4">
    <source>
        <dbReference type="ARBA" id="ARBA00012339"/>
    </source>
</evidence>
<evidence type="ECO:0000256" key="1">
    <source>
        <dbReference type="ARBA" id="ARBA00004706"/>
    </source>
</evidence>
<evidence type="ECO:0000259" key="10">
    <source>
        <dbReference type="Pfam" id="PF08328"/>
    </source>
</evidence>
<dbReference type="Proteomes" id="UP000315295">
    <property type="component" value="Unassembled WGS sequence"/>
</dbReference>
<comment type="similarity">
    <text evidence="3">Belongs to the lyase 1 family. Adenylosuccinate lyase subfamily.</text>
</comment>
<evidence type="ECO:0000256" key="6">
    <source>
        <dbReference type="ARBA" id="ARBA00022755"/>
    </source>
</evidence>
<dbReference type="UniPathway" id="UPA00074">
    <property type="reaction ID" value="UER00132"/>
</dbReference>
<gene>
    <name evidence="11" type="ORF">C1H46_002678</name>
</gene>
<feature type="domain" description="Fumarate lyase N-terminal" evidence="9">
    <location>
        <begin position="201"/>
        <end position="470"/>
    </location>
</feature>
<dbReference type="Gene3D" id="1.20.200.10">
    <property type="entry name" value="Fumarase/aspartase (Central domain)"/>
    <property type="match status" value="2"/>
</dbReference>
<dbReference type="PROSITE" id="PS00163">
    <property type="entry name" value="FUMARATE_LYASES"/>
    <property type="match status" value="2"/>
</dbReference>
<evidence type="ECO:0000256" key="3">
    <source>
        <dbReference type="ARBA" id="ARBA00008273"/>
    </source>
</evidence>
<dbReference type="PANTHER" id="PTHR43411">
    <property type="entry name" value="ADENYLOSUCCINATE LYASE"/>
    <property type="match status" value="1"/>
</dbReference>
<dbReference type="InterPro" id="IPR004769">
    <property type="entry name" value="Pur_lyase"/>
</dbReference>
<dbReference type="InterPro" id="IPR008948">
    <property type="entry name" value="L-Aspartase-like"/>
</dbReference>
<dbReference type="InterPro" id="IPR022761">
    <property type="entry name" value="Fumarate_lyase_N"/>
</dbReference>
<evidence type="ECO:0000256" key="8">
    <source>
        <dbReference type="ARBA" id="ARBA00030717"/>
    </source>
</evidence>
<dbReference type="FunFam" id="1.10.275.10:FF:000003">
    <property type="entry name" value="Adenylosuccinate lyase"/>
    <property type="match status" value="1"/>
</dbReference>
<dbReference type="Pfam" id="PF00206">
    <property type="entry name" value="Lyase_1"/>
    <property type="match status" value="2"/>
</dbReference>
<dbReference type="InterPro" id="IPR047136">
    <property type="entry name" value="PurB_bact"/>
</dbReference>
<dbReference type="InterPro" id="IPR024083">
    <property type="entry name" value="Fumarase/histidase_N"/>
</dbReference>
<dbReference type="STRING" id="106549.A0A540NKS2"/>
<reference evidence="11 12" key="1">
    <citation type="journal article" date="2019" name="G3 (Bethesda)">
        <title>Sequencing of a Wild Apple (Malus baccata) Genome Unravels the Differences Between Cultivated and Wild Apple Species Regarding Disease Resistance and Cold Tolerance.</title>
        <authorList>
            <person name="Chen X."/>
        </authorList>
    </citation>
    <scope>NUCLEOTIDE SEQUENCE [LARGE SCALE GENOMIC DNA]</scope>
    <source>
        <strain evidence="12">cv. Shandingzi</strain>
        <tissue evidence="11">Leaves</tissue>
    </source>
</reference>
<dbReference type="InterPro" id="IPR013539">
    <property type="entry name" value="PurB_C"/>
</dbReference>
<dbReference type="GO" id="GO:0044208">
    <property type="term" value="P:'de novo' AMP biosynthetic process"/>
    <property type="evidence" value="ECO:0007669"/>
    <property type="project" value="UniProtKB-UniPathway"/>
</dbReference>
<keyword evidence="12" id="KW-1185">Reference proteome</keyword>
<dbReference type="CDD" id="cd01598">
    <property type="entry name" value="PurB"/>
    <property type="match status" value="2"/>
</dbReference>
<dbReference type="FunFam" id="1.20.200.10:FF:000004">
    <property type="entry name" value="Adenylosuccinate lyase"/>
    <property type="match status" value="2"/>
</dbReference>
<dbReference type="InterPro" id="IPR000362">
    <property type="entry name" value="Fumarate_lyase_fam"/>
</dbReference>
<organism evidence="11 12">
    <name type="scientific">Malus baccata</name>
    <name type="common">Siberian crab apple</name>
    <name type="synonym">Pyrus baccata</name>
    <dbReference type="NCBI Taxonomy" id="106549"/>
    <lineage>
        <taxon>Eukaryota</taxon>
        <taxon>Viridiplantae</taxon>
        <taxon>Streptophyta</taxon>
        <taxon>Embryophyta</taxon>
        <taxon>Tracheophyta</taxon>
        <taxon>Spermatophyta</taxon>
        <taxon>Magnoliopsida</taxon>
        <taxon>eudicotyledons</taxon>
        <taxon>Gunneridae</taxon>
        <taxon>Pentapetalae</taxon>
        <taxon>rosids</taxon>
        <taxon>fabids</taxon>
        <taxon>Rosales</taxon>
        <taxon>Rosaceae</taxon>
        <taxon>Amygdaloideae</taxon>
        <taxon>Maleae</taxon>
        <taxon>Malus</taxon>
    </lineage>
</organism>
<dbReference type="Pfam" id="PF08328">
    <property type="entry name" value="ASL_C"/>
    <property type="match status" value="2"/>
</dbReference>
<dbReference type="GO" id="GO:0004018">
    <property type="term" value="F:N6-(1,2-dicarboxyethyl)AMP AMP-lyase (fumarate-forming) activity"/>
    <property type="evidence" value="ECO:0007669"/>
    <property type="project" value="InterPro"/>
</dbReference>
<dbReference type="PANTHER" id="PTHR43411:SF1">
    <property type="entry name" value="ADENYLOSUCCINATE LYASE"/>
    <property type="match status" value="1"/>
</dbReference>
<dbReference type="AlphaFoldDB" id="A0A540NKS2"/>
<feature type="domain" description="Fumarate lyase N-terminal" evidence="9">
    <location>
        <begin position="670"/>
        <end position="956"/>
    </location>
</feature>
<dbReference type="NCBIfam" id="TIGR00928">
    <property type="entry name" value="purB"/>
    <property type="match status" value="2"/>
</dbReference>
<evidence type="ECO:0000256" key="2">
    <source>
        <dbReference type="ARBA" id="ARBA00004734"/>
    </source>
</evidence>
<proteinExistence type="inferred from homology"/>
<evidence type="ECO:0000256" key="7">
    <source>
        <dbReference type="ARBA" id="ARBA00023239"/>
    </source>
</evidence>
<evidence type="ECO:0000259" key="9">
    <source>
        <dbReference type="Pfam" id="PF00206"/>
    </source>
</evidence>
<name>A0A540NKS2_MALBA</name>
<sequence>MQSSNVVVRTLLSQIVVVAEPTATGKLLKIVGDIKTKLGSKVQVRIKIDERHGCAGSEKQMQLGFQTPFWDSPWDFRARQMAFRFINVGASSPSSSFSSRVPNCNQLSCFFSSAPSKTPYLHRHPSNASSFSLSRSRIDCSLRAAIEDTNGTCHGKGEIEHSILTALSPLDGRYWGKVKELAPFMSEYSLIYYRVFVEIKWLLKLSQIPEVTEVPSFSGDAQSYMQGIIDGFSVDDAAEIKKIEKITNHDVKAVEYFLKQKCSSHPEIAKVLEFFHFACTSEDINNLAHALMLKDAINNVMFPVMDELVEAICDMSKDNASVPMLSRTHGQTASPTTLGKEMAIFAVRLSIQRRRISDVEIMGKFAGAVGNYNAHLVAYPDVDWPKIAEEFVISLGVSFNPYVTQIETHDYMSKIFNALNRFNNILIDFDSDIWRYISLGYFKQTTKAGEIGSSTMPHKVNPIDFENSEGNLGFAGGSLSYLSEKLPKSRLQRDLTDSTVLRNMGVGLGHSFLAYRSTLQGIAKLQVNEARMSEELNQSWEVLAEAVQTVMRRYSVPEPYEKLKELTRGRTVTKESIREFIKGLELPEEPKSILSKLTPHSYVGAAVKLARTVDMAVRYTRNNTNDNTESVKMVSAKSSGESELVSLMALSPLDGRYWGKVKDLAPYMSEYGLIFFRVLVEIKWLLWLSQIPQVTEVPTFSENAQLYLLEIIDGFSNNDALEIKKIERVTNHDVKAVEYYLKQRCQPHPEIAKVLEFVHFACTSEDINNLAHALMLKGAMNDVIYPVMDDLIEAICNMAKDNAHISMLSRTHGQPASPTTLGKEMANFAVRLRRERQEISRVEIMGKFAGAVGNYNAHLVAYPDVDWPQIAEEFVTSLGLSFNPYVTQIEPHDYMAELFHAICQFNTILIDFDRDIWDYISLGYFKQITKAGEIGSSTMPHKVNPIDFENSEGNLGVANGNLCHLSMKLPISRWQRDLTDSTVLRNMGLGLGHSLLAYKSTLQGISKLQVNEGCISEDLNLTWEVLAEPIQTVMRRYGVPEPYEKLKELTRGRAVTKESIVDFIQGLELPNEAKANLLKLTPHSYVGAAVELARTVDVVT</sequence>
<comment type="pathway">
    <text evidence="1">Purine metabolism; IMP biosynthesis via de novo pathway; 5-amino-1-(5-phospho-D-ribosyl)imidazole-4-carboxamide from 5-amino-1-(5-phospho-D-ribosyl)imidazole-4-carboxylate: step 2/2.</text>
</comment>
<keyword evidence="7" id="KW-0456">Lyase</keyword>
<dbReference type="NCBIfam" id="NF006764">
    <property type="entry name" value="PRK09285.1"/>
    <property type="match status" value="2"/>
</dbReference>
<dbReference type="SUPFAM" id="SSF48557">
    <property type="entry name" value="L-aspartase-like"/>
    <property type="match status" value="2"/>
</dbReference>
<feature type="domain" description="Adenylosuccinate lyase PurB C-terminal" evidence="10">
    <location>
        <begin position="972"/>
        <end position="1086"/>
    </location>
</feature>
<comment type="pathway">
    <text evidence="2">Purine metabolism; AMP biosynthesis via de novo pathway; AMP from IMP: step 2/2.</text>
</comment>
<dbReference type="Gene3D" id="1.10.40.30">
    <property type="entry name" value="Fumarase/aspartase (C-terminal domain)"/>
    <property type="match status" value="2"/>
</dbReference>
<dbReference type="InterPro" id="IPR020557">
    <property type="entry name" value="Fumarate_lyase_CS"/>
</dbReference>
<dbReference type="UniPathway" id="UPA00075">
    <property type="reaction ID" value="UER00336"/>
</dbReference>
<dbReference type="EC" id="4.3.2.2" evidence="4"/>
<evidence type="ECO:0000256" key="5">
    <source>
        <dbReference type="ARBA" id="ARBA00017058"/>
    </source>
</evidence>
<protein>
    <recommendedName>
        <fullName evidence="5">Adenylosuccinate lyase</fullName>
        <ecNumber evidence="4">4.3.2.2</ecNumber>
    </recommendedName>
    <alternativeName>
        <fullName evidence="8">Adenylosuccinase</fullName>
    </alternativeName>
</protein>
<accession>A0A540NKS2</accession>
<evidence type="ECO:0000313" key="12">
    <source>
        <dbReference type="Proteomes" id="UP000315295"/>
    </source>
</evidence>
<dbReference type="GO" id="GO:0006189">
    <property type="term" value="P:'de novo' IMP biosynthetic process"/>
    <property type="evidence" value="ECO:0007669"/>
    <property type="project" value="UniProtKB-UniPathway"/>
</dbReference>
<dbReference type="EMBL" id="VIEB01000027">
    <property type="protein sequence ID" value="TQE11642.1"/>
    <property type="molecule type" value="Genomic_DNA"/>
</dbReference>
<dbReference type="PRINTS" id="PR00149">
    <property type="entry name" value="FUMRATELYASE"/>
</dbReference>